<sequence>MSPGVLGLFQEPDNSQPLIYVFCWLSAFSAWQPFKVTLISPTMAGDQQIFRGYLIYLRYCSLKKWQQNNNLNGPFFLLGYKYKHKLQNLICQAQICPTIRSVAYCQLMWQQCDWMDSISIQTN</sequence>
<name>A0A0E0BKB4_9ORYZ</name>
<organism evidence="1">
    <name type="scientific">Oryza glumipatula</name>
    <dbReference type="NCBI Taxonomy" id="40148"/>
    <lineage>
        <taxon>Eukaryota</taxon>
        <taxon>Viridiplantae</taxon>
        <taxon>Streptophyta</taxon>
        <taxon>Embryophyta</taxon>
        <taxon>Tracheophyta</taxon>
        <taxon>Spermatophyta</taxon>
        <taxon>Magnoliopsida</taxon>
        <taxon>Liliopsida</taxon>
        <taxon>Poales</taxon>
        <taxon>Poaceae</taxon>
        <taxon>BOP clade</taxon>
        <taxon>Oryzoideae</taxon>
        <taxon>Oryzeae</taxon>
        <taxon>Oryzinae</taxon>
        <taxon>Oryza</taxon>
    </lineage>
</organism>
<dbReference type="EnsemblPlants" id="OGLUM11G16720.1">
    <property type="protein sequence ID" value="OGLUM11G16720.1"/>
    <property type="gene ID" value="OGLUM11G16720"/>
</dbReference>
<reference evidence="1" key="2">
    <citation type="submission" date="2018-05" db="EMBL/GenBank/DDBJ databases">
        <title>OgluRS3 (Oryza glumaepatula Reference Sequence Version 3).</title>
        <authorList>
            <person name="Zhang J."/>
            <person name="Kudrna D."/>
            <person name="Lee S."/>
            <person name="Talag J."/>
            <person name="Welchert J."/>
            <person name="Wing R.A."/>
        </authorList>
    </citation>
    <scope>NUCLEOTIDE SEQUENCE [LARGE SCALE GENOMIC DNA]</scope>
</reference>
<dbReference type="AlphaFoldDB" id="A0A0E0BKB4"/>
<accession>A0A0E0BKB4</accession>
<keyword evidence="2" id="KW-1185">Reference proteome</keyword>
<proteinExistence type="predicted"/>
<evidence type="ECO:0000313" key="1">
    <source>
        <dbReference type="EnsemblPlants" id="OGLUM11G16720.1"/>
    </source>
</evidence>
<reference evidence="1" key="1">
    <citation type="submission" date="2015-04" db="UniProtKB">
        <authorList>
            <consortium name="EnsemblPlants"/>
        </authorList>
    </citation>
    <scope>IDENTIFICATION</scope>
</reference>
<dbReference type="Proteomes" id="UP000026961">
    <property type="component" value="Chromosome 11"/>
</dbReference>
<dbReference type="Gramene" id="OGLUM11G16720.1">
    <property type="protein sequence ID" value="OGLUM11G16720.1"/>
    <property type="gene ID" value="OGLUM11G16720"/>
</dbReference>
<dbReference type="HOGENOM" id="CLU_2018779_0_0_1"/>
<evidence type="ECO:0000313" key="2">
    <source>
        <dbReference type="Proteomes" id="UP000026961"/>
    </source>
</evidence>
<protein>
    <submittedName>
        <fullName evidence="1">Uncharacterized protein</fullName>
    </submittedName>
</protein>